<dbReference type="GO" id="GO:0016042">
    <property type="term" value="P:lipid catabolic process"/>
    <property type="evidence" value="ECO:0007669"/>
    <property type="project" value="UniProtKB-KW"/>
</dbReference>
<dbReference type="InterPro" id="IPR000073">
    <property type="entry name" value="AB_hydrolase_1"/>
</dbReference>
<organism evidence="4 5">
    <name type="scientific">Bradymonas sediminis</name>
    <dbReference type="NCBI Taxonomy" id="1548548"/>
    <lineage>
        <taxon>Bacteria</taxon>
        <taxon>Deltaproteobacteria</taxon>
        <taxon>Bradymonadales</taxon>
        <taxon>Bradymonadaceae</taxon>
        <taxon>Bradymonas</taxon>
    </lineage>
</organism>
<gene>
    <name evidence="4" type="ORF">DN745_15580</name>
</gene>
<accession>A0A2Z4FPR4</accession>
<sequence length="358" mass="39697">MAISMFIQKSFRPKTADGWCLDVICYRDTRHFDPRRKPVLMIPGYAMNVFILNFHPTGMSMIEYLCAQGFEVWAANLRGQGASIYIGEPGPEKNASKRRRLSWRRGARAARAPKYGFRELSLVDFPCARDFALAHSQTSATEVHAIGCSLGGSLLYAYLAHNPRDHQIASMTAIGGPLRWDDIHPAMRAAVRFPILTGLIPTRGTRQAARVMLPVLKRVPRVLSIYMNAQQINLDDSESMVQTVEDPSSRLNYQIARWVKNRDLHVDGLNVTEALAQLNDLPILCIVANADGIVPVAAASSVCDIAGKCTTKILQVGGDGNDWYAHADLFVSENAQATVFKPMGDWLYAQPLIQADRI</sequence>
<dbReference type="PANTHER" id="PTHR11005">
    <property type="entry name" value="LYSOSOMAL ACID LIPASE-RELATED"/>
    <property type="match status" value="1"/>
</dbReference>
<dbReference type="EMBL" id="CP030032">
    <property type="protein sequence ID" value="AWV90658.1"/>
    <property type="molecule type" value="Genomic_DNA"/>
</dbReference>
<dbReference type="RefSeq" id="WP_111336233.1">
    <property type="nucleotide sequence ID" value="NZ_CP030032.1"/>
</dbReference>
<dbReference type="Pfam" id="PF00561">
    <property type="entry name" value="Abhydrolase_1"/>
    <property type="match status" value="1"/>
</dbReference>
<dbReference type="SUPFAM" id="SSF53474">
    <property type="entry name" value="alpha/beta-Hydrolases"/>
    <property type="match status" value="1"/>
</dbReference>
<evidence type="ECO:0000256" key="2">
    <source>
        <dbReference type="ARBA" id="ARBA00023098"/>
    </source>
</evidence>
<evidence type="ECO:0000313" key="5">
    <source>
        <dbReference type="Proteomes" id="UP000249799"/>
    </source>
</evidence>
<name>A0A2Z4FPR4_9DELT</name>
<evidence type="ECO:0000259" key="3">
    <source>
        <dbReference type="Pfam" id="PF00561"/>
    </source>
</evidence>
<dbReference type="OrthoDB" id="5487895at2"/>
<keyword evidence="1" id="KW-0442">Lipid degradation</keyword>
<dbReference type="InterPro" id="IPR029058">
    <property type="entry name" value="AB_hydrolase_fold"/>
</dbReference>
<dbReference type="KEGG" id="bsed:DN745_15580"/>
<reference evidence="4 5" key="1">
    <citation type="submission" date="2018-06" db="EMBL/GenBank/DDBJ databases">
        <title>Lujinxingia sediminis gen. nov. sp. nov., a new facultative anaerobic member of the class Deltaproteobacteria, and proposal of Lujinxingaceae fam. nov.</title>
        <authorList>
            <person name="Guo L.-Y."/>
            <person name="Li C.-M."/>
            <person name="Wang S."/>
            <person name="Du Z.-J."/>
        </authorList>
    </citation>
    <scope>NUCLEOTIDE SEQUENCE [LARGE SCALE GENOMIC DNA]</scope>
    <source>
        <strain evidence="4 5">FA350</strain>
    </source>
</reference>
<feature type="domain" description="AB hydrolase-1" evidence="3">
    <location>
        <begin position="37"/>
        <end position="183"/>
    </location>
</feature>
<evidence type="ECO:0000256" key="1">
    <source>
        <dbReference type="ARBA" id="ARBA00022963"/>
    </source>
</evidence>
<dbReference type="AlphaFoldDB" id="A0A2Z4FPR4"/>
<keyword evidence="2" id="KW-0443">Lipid metabolism</keyword>
<keyword evidence="5" id="KW-1185">Reference proteome</keyword>
<protein>
    <recommendedName>
        <fullName evidence="3">AB hydrolase-1 domain-containing protein</fullName>
    </recommendedName>
</protein>
<evidence type="ECO:0000313" key="4">
    <source>
        <dbReference type="EMBL" id="AWV90658.1"/>
    </source>
</evidence>
<dbReference type="Proteomes" id="UP000249799">
    <property type="component" value="Chromosome"/>
</dbReference>
<proteinExistence type="predicted"/>
<dbReference type="Gene3D" id="3.40.50.1820">
    <property type="entry name" value="alpha/beta hydrolase"/>
    <property type="match status" value="1"/>
</dbReference>